<dbReference type="GO" id="GO:0005759">
    <property type="term" value="C:mitochondrial matrix"/>
    <property type="evidence" value="ECO:0007669"/>
    <property type="project" value="TreeGrafter"/>
</dbReference>
<organism evidence="2">
    <name type="scientific">Erythrolobus madagascarensis</name>
    <dbReference type="NCBI Taxonomy" id="708628"/>
    <lineage>
        <taxon>Eukaryota</taxon>
        <taxon>Rhodophyta</taxon>
        <taxon>Bangiophyceae</taxon>
        <taxon>Porphyridiales</taxon>
        <taxon>Porphyridiaceae</taxon>
        <taxon>Erythrolobus</taxon>
    </lineage>
</organism>
<proteinExistence type="predicted"/>
<dbReference type="PANTHER" id="PTHR21228">
    <property type="entry name" value="FAST LEU-RICH DOMAIN-CONTAINING"/>
    <property type="match status" value="1"/>
</dbReference>
<dbReference type="GO" id="GO:0035770">
    <property type="term" value="C:ribonucleoprotein granule"/>
    <property type="evidence" value="ECO:0007669"/>
    <property type="project" value="TreeGrafter"/>
</dbReference>
<dbReference type="AlphaFoldDB" id="A0A7S0T7Y7"/>
<dbReference type="GO" id="GO:0009507">
    <property type="term" value="C:chloroplast"/>
    <property type="evidence" value="ECO:0007669"/>
    <property type="project" value="GOC"/>
</dbReference>
<reference evidence="2" key="1">
    <citation type="submission" date="2021-01" db="EMBL/GenBank/DDBJ databases">
        <authorList>
            <person name="Corre E."/>
            <person name="Pelletier E."/>
            <person name="Niang G."/>
            <person name="Scheremetjew M."/>
            <person name="Finn R."/>
            <person name="Kale V."/>
            <person name="Holt S."/>
            <person name="Cochrane G."/>
            <person name="Meng A."/>
            <person name="Brown T."/>
            <person name="Cohen L."/>
        </authorList>
    </citation>
    <scope>NUCLEOTIDE SEQUENCE</scope>
    <source>
        <strain evidence="2">CCMP3276</strain>
    </source>
</reference>
<protein>
    <submittedName>
        <fullName evidence="2">Uncharacterized protein</fullName>
    </submittedName>
</protein>
<feature type="region of interest" description="Disordered" evidence="1">
    <location>
        <begin position="1"/>
        <end position="36"/>
    </location>
</feature>
<dbReference type="GO" id="GO:0044528">
    <property type="term" value="P:regulation of mitochondrial mRNA stability"/>
    <property type="evidence" value="ECO:0007669"/>
    <property type="project" value="TreeGrafter"/>
</dbReference>
<sequence>MCGAAATPVSLRREEREKKGEVMETPRKISRKRQKRNAYFQRRGVVTKIADIERMLKAREPSETSSGTRVEAFDTLSKLMTEDAYKRDAFSAVRVVKALLNTARVSRGHRRSVEQYIQESQFLSIWQDKLRGRLGELDHRALSSVIHVLGALGVRPSEQFLTEWETATEQFLRWDAQGLCNTANALAKLQLQPSAELRESLLRAFVREKQQQTPRAVATFAWAVGKLQWADAGGEFWDALERVLVAHVAEMTADELTKVIWCYGRVRRQLAEEVLCKWNSRFYQVCGRMDARGLVDCLNALAHSGAQQPKEDFLHVWFECFDQKLALADQRTLALVLAATNRLQIELDAPFCAKWEAALQTVLPEISARATANSYWGVWRHYPAYARETSLPAFEHEFSNALVANSSTDALSVQQVVDCLWALGKAELRPSEEFMSTWYGKYREYSEVLSAQHLAAIAWAVARLKLQAGEQFWETWHEAFERERLGVLSAHVSLSFWAFGELGLAPPESFLRELYRVFEAEQNDLSCQVLANCIHSFAQLSVIDDGGNQNNTSNTRPQPAFLSQWFAAFARADSSRFEPQELSSVLWSIAKLDVAPVPEEFLAQWERGFHANIEMFEAHQLGTVMWAFGHMNATAVLPTRECITAWTWAFVRTAAHANHQTLANSMWAFGRRLEMKPRAEFLDAWTAAWLESMREMSSQELINSMWGLARVEHKPNASSLSLWFDCMLVKMMNTSGSNSSSSSINPHELASALYAVGKLQVEVPDEFLAAWMAQFYASAELFTVKQLAVALWALARLDVALDQDFRTKWCALFGAKVDDIQQHDAVMSTWAMKKYDMLL</sequence>
<accession>A0A7S0T7Y7</accession>
<dbReference type="GO" id="GO:0003723">
    <property type="term" value="F:RNA binding"/>
    <property type="evidence" value="ECO:0007669"/>
    <property type="project" value="TreeGrafter"/>
</dbReference>
<evidence type="ECO:0000256" key="1">
    <source>
        <dbReference type="SAM" id="MobiDB-lite"/>
    </source>
</evidence>
<dbReference type="PANTHER" id="PTHR21228:SF40">
    <property type="entry name" value="LD45607P"/>
    <property type="match status" value="1"/>
</dbReference>
<evidence type="ECO:0000313" key="2">
    <source>
        <dbReference type="EMBL" id="CAD8726001.1"/>
    </source>
</evidence>
<dbReference type="GO" id="GO:1901259">
    <property type="term" value="P:chloroplast rRNA processing"/>
    <property type="evidence" value="ECO:0007669"/>
    <property type="project" value="TreeGrafter"/>
</dbReference>
<dbReference type="EMBL" id="HBFE01003124">
    <property type="protein sequence ID" value="CAD8726001.1"/>
    <property type="molecule type" value="Transcribed_RNA"/>
</dbReference>
<dbReference type="InterPro" id="IPR050870">
    <property type="entry name" value="FAST_kinase"/>
</dbReference>
<gene>
    <name evidence="2" type="ORF">EMAD1354_LOCUS2081</name>
</gene>
<dbReference type="GO" id="GO:0000963">
    <property type="term" value="P:mitochondrial RNA processing"/>
    <property type="evidence" value="ECO:0007669"/>
    <property type="project" value="TreeGrafter"/>
</dbReference>
<feature type="compositionally biased region" description="Basic and acidic residues" evidence="1">
    <location>
        <begin position="11"/>
        <end position="27"/>
    </location>
</feature>
<name>A0A7S0T7Y7_9RHOD</name>